<proteinExistence type="inferred from homology"/>
<protein>
    <recommendedName>
        <fullName evidence="3">Sulfotransferase domain-containing protein</fullName>
    </recommendedName>
</protein>
<dbReference type="AlphaFoldDB" id="A0A7S4UZA4"/>
<organism evidence="4">
    <name type="scientific">Alexandrium monilatum</name>
    <dbReference type="NCBI Taxonomy" id="311494"/>
    <lineage>
        <taxon>Eukaryota</taxon>
        <taxon>Sar</taxon>
        <taxon>Alveolata</taxon>
        <taxon>Dinophyceae</taxon>
        <taxon>Gonyaulacales</taxon>
        <taxon>Pyrocystaceae</taxon>
        <taxon>Alexandrium</taxon>
    </lineage>
</organism>
<feature type="domain" description="Sulfotransferase" evidence="3">
    <location>
        <begin position="6"/>
        <end position="90"/>
    </location>
</feature>
<gene>
    <name evidence="4" type="ORF">AMON00008_LOCUS35602</name>
</gene>
<dbReference type="GO" id="GO:0008146">
    <property type="term" value="F:sulfotransferase activity"/>
    <property type="evidence" value="ECO:0007669"/>
    <property type="project" value="InterPro"/>
</dbReference>
<dbReference type="InterPro" id="IPR027417">
    <property type="entry name" value="P-loop_NTPase"/>
</dbReference>
<name>A0A7S4UZA4_9DINO</name>
<dbReference type="Pfam" id="PF00685">
    <property type="entry name" value="Sulfotransfer_1"/>
    <property type="match status" value="1"/>
</dbReference>
<evidence type="ECO:0000256" key="2">
    <source>
        <dbReference type="ARBA" id="ARBA00022679"/>
    </source>
</evidence>
<dbReference type="Gene3D" id="3.40.50.300">
    <property type="entry name" value="P-loop containing nucleotide triphosphate hydrolases"/>
    <property type="match status" value="1"/>
</dbReference>
<comment type="similarity">
    <text evidence="1">Belongs to the sulfotransferase 1 family.</text>
</comment>
<keyword evidence="2" id="KW-0808">Transferase</keyword>
<evidence type="ECO:0000313" key="4">
    <source>
        <dbReference type="EMBL" id="CAE4614807.1"/>
    </source>
</evidence>
<evidence type="ECO:0000259" key="3">
    <source>
        <dbReference type="Pfam" id="PF00685"/>
    </source>
</evidence>
<sequence>MLAMGNRSITMEEFFGAVFSDVANAESLHDFYVGRWERRNDPSVLWVCYEDMRSDIDKQIRRTAAFMGLPLSDELLAKVKELSSFDFVQACAFSSARLWCPAPSG</sequence>
<dbReference type="EMBL" id="HBNR01050874">
    <property type="protein sequence ID" value="CAE4614807.1"/>
    <property type="molecule type" value="Transcribed_RNA"/>
</dbReference>
<dbReference type="PANTHER" id="PTHR11783">
    <property type="entry name" value="SULFOTRANSFERASE SULT"/>
    <property type="match status" value="1"/>
</dbReference>
<evidence type="ECO:0000256" key="1">
    <source>
        <dbReference type="ARBA" id="ARBA00005771"/>
    </source>
</evidence>
<dbReference type="InterPro" id="IPR000863">
    <property type="entry name" value="Sulfotransferase_dom"/>
</dbReference>
<accession>A0A7S4UZA4</accession>
<dbReference type="SUPFAM" id="SSF52540">
    <property type="entry name" value="P-loop containing nucleoside triphosphate hydrolases"/>
    <property type="match status" value="1"/>
</dbReference>
<reference evidence="4" key="1">
    <citation type="submission" date="2021-01" db="EMBL/GenBank/DDBJ databases">
        <authorList>
            <person name="Corre E."/>
            <person name="Pelletier E."/>
            <person name="Niang G."/>
            <person name="Scheremetjew M."/>
            <person name="Finn R."/>
            <person name="Kale V."/>
            <person name="Holt S."/>
            <person name="Cochrane G."/>
            <person name="Meng A."/>
            <person name="Brown T."/>
            <person name="Cohen L."/>
        </authorList>
    </citation>
    <scope>NUCLEOTIDE SEQUENCE</scope>
    <source>
        <strain evidence="4">CCMP3105</strain>
    </source>
</reference>